<keyword evidence="2" id="KW-0051">Antiviral defense</keyword>
<keyword evidence="1" id="KW-0547">Nucleotide-binding</keyword>
<evidence type="ECO:0000256" key="2">
    <source>
        <dbReference type="ARBA" id="ARBA00023118"/>
    </source>
</evidence>
<dbReference type="GO" id="GO:0000166">
    <property type="term" value="F:nucleotide binding"/>
    <property type="evidence" value="ECO:0007669"/>
    <property type="project" value="UniProtKB-KW"/>
</dbReference>
<evidence type="ECO:0000256" key="1">
    <source>
        <dbReference type="ARBA" id="ARBA00022741"/>
    </source>
</evidence>
<dbReference type="InterPro" id="IPR000160">
    <property type="entry name" value="GGDEF_dom"/>
</dbReference>
<dbReference type="EnsemblBacteria" id="ABY35500">
    <property type="protein sequence ID" value="ABY35500"/>
    <property type="gene ID" value="Caur_2291"/>
</dbReference>
<reference evidence="5" key="1">
    <citation type="journal article" date="2011" name="BMC Genomics">
        <title>Complete genome sequence of the filamentous anoxygenic phototrophic bacterium Chloroflexus aurantiacus.</title>
        <authorList>
            <person name="Tang K.H."/>
            <person name="Barry K."/>
            <person name="Chertkov O."/>
            <person name="Dalin E."/>
            <person name="Han C.S."/>
            <person name="Hauser L.J."/>
            <person name="Honchak B.M."/>
            <person name="Karbach L.E."/>
            <person name="Land M.L."/>
            <person name="Lapidus A."/>
            <person name="Larimer F.W."/>
            <person name="Mikhailova N."/>
            <person name="Pitluck S."/>
            <person name="Pierson B.K."/>
            <person name="Blankenship R.E."/>
        </authorList>
    </citation>
    <scope>NUCLEOTIDE SEQUENCE [LARGE SCALE GENOMIC DNA]</scope>
    <source>
        <strain evidence="5">ATCC 29366 / DSM 635 / J-10-fl</strain>
    </source>
</reference>
<dbReference type="EMBL" id="CP000909">
    <property type="protein sequence ID" value="ABY35500.1"/>
    <property type="molecule type" value="Genomic_DNA"/>
</dbReference>
<dbReference type="RefSeq" id="WP_012258154.1">
    <property type="nucleotide sequence ID" value="NC_010175.1"/>
</dbReference>
<name>A9WGG8_CHLAA</name>
<organism evidence="4 5">
    <name type="scientific">Chloroflexus aurantiacus (strain ATCC 29366 / DSM 635 / J-10-fl)</name>
    <dbReference type="NCBI Taxonomy" id="324602"/>
    <lineage>
        <taxon>Bacteria</taxon>
        <taxon>Bacillati</taxon>
        <taxon>Chloroflexota</taxon>
        <taxon>Chloroflexia</taxon>
        <taxon>Chloroflexales</taxon>
        <taxon>Chloroflexineae</taxon>
        <taxon>Chloroflexaceae</taxon>
        <taxon>Chloroflexus</taxon>
    </lineage>
</organism>
<dbReference type="Gene3D" id="3.30.70.270">
    <property type="match status" value="1"/>
</dbReference>
<dbReference type="KEGG" id="cau:Caur_2291"/>
<evidence type="ECO:0000259" key="3">
    <source>
        <dbReference type="PROSITE" id="PS50887"/>
    </source>
</evidence>
<dbReference type="AlphaFoldDB" id="A9WGG8"/>
<dbReference type="PROSITE" id="PS50887">
    <property type="entry name" value="GGDEF"/>
    <property type="match status" value="1"/>
</dbReference>
<accession>A9WGG8</accession>
<gene>
    <name evidence="4" type="ordered locus">Caur_2291</name>
</gene>
<dbReference type="InterPro" id="IPR043128">
    <property type="entry name" value="Rev_trsase/Diguanyl_cyclase"/>
</dbReference>
<keyword evidence="5" id="KW-1185">Reference proteome</keyword>
<dbReference type="Proteomes" id="UP000002008">
    <property type="component" value="Chromosome"/>
</dbReference>
<sequence length="554" mass="63660">MSKSGQQILLHGDVDAIKEFVFETSSLPQIRGGSQLLLECEDEVTKKIEKLGGKKIYCSGGSFLFELPEDKVNDAREAIEDIYLKHTLTATVTISHESDPLPPAPASHPHNGWSKRLWDAHQPTLQSGDFARRVAFLSAQVRRMKYQRSNSPFFEAIPFGKRCEACGKRVAVENVHRYEPEEQEQVEIVSLCVVCLQRHRTGVRSEAHTVRGRFNVRFYQKYRQCNLTARHPPDLDHLVKSARRNYVAFLYADGNDIGQLLQRVSSQEEFAALSQALREGTEQALFEALWEVCSEELQKVDRYWPFEIVNIGGDDVTLLIQAGYAWEVAIRFLERFEKEIKSRVTQNLGYWPQSWPQAVTASCGIAVADVKHPVRYLEYLANDLLRSAKREAKMVQAHPQSALTFLWLPTPIAAEKAEALMSYYQRDINRLTARPYSLDRARKSIALVKEASRWPRSLRHRWGEMLDRGMWISLNMIYYDIARRSDQDRLQLTTFLSEVGELATQQGYQTKAPSSLWQVYKKHSRVGWQTALLDILELAELRAMRADVQIEEQD</sequence>
<proteinExistence type="predicted"/>
<dbReference type="STRING" id="324602.Caur_2291"/>
<dbReference type="GO" id="GO:0051607">
    <property type="term" value="P:defense response to virus"/>
    <property type="evidence" value="ECO:0007669"/>
    <property type="project" value="UniProtKB-KW"/>
</dbReference>
<dbReference type="HOGENOM" id="CLU_491519_0_0_0"/>
<evidence type="ECO:0000313" key="5">
    <source>
        <dbReference type="Proteomes" id="UP000002008"/>
    </source>
</evidence>
<protein>
    <recommendedName>
        <fullName evidence="3">GGDEF domain-containing protein</fullName>
    </recommendedName>
</protein>
<dbReference type="InParanoid" id="A9WGG8"/>
<dbReference type="Pfam" id="PF22335">
    <property type="entry name" value="Cas10-Cmr2_palm2"/>
    <property type="match status" value="1"/>
</dbReference>
<dbReference type="InterPro" id="IPR054767">
    <property type="entry name" value="Cas10-Cmr2_palm2"/>
</dbReference>
<evidence type="ECO:0000313" key="4">
    <source>
        <dbReference type="EMBL" id="ABY35500.1"/>
    </source>
</evidence>
<dbReference type="eggNOG" id="COG1353">
    <property type="taxonomic scope" value="Bacteria"/>
</dbReference>
<dbReference type="PATRIC" id="fig|324602.8.peg.2599"/>
<feature type="domain" description="GGDEF" evidence="3">
    <location>
        <begin position="245"/>
        <end position="401"/>
    </location>
</feature>